<dbReference type="EMBL" id="ML978339">
    <property type="protein sequence ID" value="KAF2023568.1"/>
    <property type="molecule type" value="Genomic_DNA"/>
</dbReference>
<dbReference type="OrthoDB" id="5337308at2759"/>
<comment type="caution">
    <text evidence="1">The sequence shown here is derived from an EMBL/GenBank/DDBJ whole genome shotgun (WGS) entry which is preliminary data.</text>
</comment>
<name>A0A9P4LFT9_9PLEO</name>
<gene>
    <name evidence="1" type="ORF">EK21DRAFT_80594</name>
</gene>
<dbReference type="Proteomes" id="UP000799777">
    <property type="component" value="Unassembled WGS sequence"/>
</dbReference>
<proteinExistence type="predicted"/>
<protein>
    <submittedName>
        <fullName evidence="1">Uncharacterized protein</fullName>
    </submittedName>
</protein>
<keyword evidence="2" id="KW-1185">Reference proteome</keyword>
<accession>A0A9P4LFT9</accession>
<sequence>MCSGQKIFQALTTPAGRTGTFITPPQSPWLGTLDKEFKEWGWNQLYGIQNGKDYCDMDGYQNLKGPLERMGVDYKSSDKGGKNVCFIVEHQNGEKVKKKNPDGSLPALIKQRYTGPDGKEYRATGAYSIIGVNADSGLLIFASRKSPAKAADELWVDRPRDEDFNPIPITPDQLPLLRSSSDTAWGFWNQGNKPENIPKIKYILAINIINDQTRFLFKKAMELWVPPEGQERPTRNLPYPGITWKLNGDNEGLALLDSPNGLGAAYLLLQHKRQLGGAKTITKIKIWRSEDEDYDEPNVIFYVGDDTGHERGQRCGENTVEEKVVETSVDDISMVREHIFCARL</sequence>
<organism evidence="1 2">
    <name type="scientific">Setomelanomma holmii</name>
    <dbReference type="NCBI Taxonomy" id="210430"/>
    <lineage>
        <taxon>Eukaryota</taxon>
        <taxon>Fungi</taxon>
        <taxon>Dikarya</taxon>
        <taxon>Ascomycota</taxon>
        <taxon>Pezizomycotina</taxon>
        <taxon>Dothideomycetes</taxon>
        <taxon>Pleosporomycetidae</taxon>
        <taxon>Pleosporales</taxon>
        <taxon>Pleosporineae</taxon>
        <taxon>Phaeosphaeriaceae</taxon>
        <taxon>Setomelanomma</taxon>
    </lineage>
</organism>
<reference evidence="1" key="1">
    <citation type="journal article" date="2020" name="Stud. Mycol.">
        <title>101 Dothideomycetes genomes: a test case for predicting lifestyles and emergence of pathogens.</title>
        <authorList>
            <person name="Haridas S."/>
            <person name="Albert R."/>
            <person name="Binder M."/>
            <person name="Bloem J."/>
            <person name="Labutti K."/>
            <person name="Salamov A."/>
            <person name="Andreopoulos B."/>
            <person name="Baker S."/>
            <person name="Barry K."/>
            <person name="Bills G."/>
            <person name="Bluhm B."/>
            <person name="Cannon C."/>
            <person name="Castanera R."/>
            <person name="Culley D."/>
            <person name="Daum C."/>
            <person name="Ezra D."/>
            <person name="Gonzalez J."/>
            <person name="Henrissat B."/>
            <person name="Kuo A."/>
            <person name="Liang C."/>
            <person name="Lipzen A."/>
            <person name="Lutzoni F."/>
            <person name="Magnuson J."/>
            <person name="Mondo S."/>
            <person name="Nolan M."/>
            <person name="Ohm R."/>
            <person name="Pangilinan J."/>
            <person name="Park H.-J."/>
            <person name="Ramirez L."/>
            <person name="Alfaro M."/>
            <person name="Sun H."/>
            <person name="Tritt A."/>
            <person name="Yoshinaga Y."/>
            <person name="Zwiers L.-H."/>
            <person name="Turgeon B."/>
            <person name="Goodwin S."/>
            <person name="Spatafora J."/>
            <person name="Crous P."/>
            <person name="Grigoriev I."/>
        </authorList>
    </citation>
    <scope>NUCLEOTIDE SEQUENCE</scope>
    <source>
        <strain evidence="1">CBS 110217</strain>
    </source>
</reference>
<dbReference type="AlphaFoldDB" id="A0A9P4LFT9"/>
<evidence type="ECO:0000313" key="2">
    <source>
        <dbReference type="Proteomes" id="UP000799777"/>
    </source>
</evidence>
<evidence type="ECO:0000313" key="1">
    <source>
        <dbReference type="EMBL" id="KAF2023568.1"/>
    </source>
</evidence>